<dbReference type="PANTHER" id="PTHR23416">
    <property type="entry name" value="SIALIC ACID SYNTHASE-RELATED"/>
    <property type="match status" value="1"/>
</dbReference>
<reference evidence="3" key="1">
    <citation type="journal article" date="2014" name="Int. J. Syst. Evol. Microbiol.">
        <title>Complete genome sequence of Corynebacterium casei LMG S-19264T (=DSM 44701T), isolated from a smear-ripened cheese.</title>
        <authorList>
            <consortium name="US DOE Joint Genome Institute (JGI-PGF)"/>
            <person name="Walter F."/>
            <person name="Albersmeier A."/>
            <person name="Kalinowski J."/>
            <person name="Ruckert C."/>
        </authorList>
    </citation>
    <scope>NUCLEOTIDE SEQUENCE</scope>
    <source>
        <strain evidence="3">CCM 7905</strain>
    </source>
</reference>
<accession>A0A917G4P5</accession>
<dbReference type="InterPro" id="IPR001451">
    <property type="entry name" value="Hexapep"/>
</dbReference>
<evidence type="ECO:0000313" key="4">
    <source>
        <dbReference type="Proteomes" id="UP000654257"/>
    </source>
</evidence>
<keyword evidence="1 3" id="KW-0808">Transferase</keyword>
<dbReference type="EMBL" id="BMCU01000004">
    <property type="protein sequence ID" value="GGG21705.1"/>
    <property type="molecule type" value="Genomic_DNA"/>
</dbReference>
<organism evidence="3 4">
    <name type="scientific">Rhodococcoides trifolii</name>
    <dbReference type="NCBI Taxonomy" id="908250"/>
    <lineage>
        <taxon>Bacteria</taxon>
        <taxon>Bacillati</taxon>
        <taxon>Actinomycetota</taxon>
        <taxon>Actinomycetes</taxon>
        <taxon>Mycobacteriales</taxon>
        <taxon>Nocardiaceae</taxon>
        <taxon>Rhodococcoides</taxon>
    </lineage>
</organism>
<name>A0A917G4P5_9NOCA</name>
<dbReference type="PROSITE" id="PS00101">
    <property type="entry name" value="HEXAPEP_TRANSFERASES"/>
    <property type="match status" value="1"/>
</dbReference>
<dbReference type="CDD" id="cd04647">
    <property type="entry name" value="LbH_MAT_like"/>
    <property type="match status" value="1"/>
</dbReference>
<dbReference type="Gene3D" id="2.160.10.10">
    <property type="entry name" value="Hexapeptide repeat proteins"/>
    <property type="match status" value="1"/>
</dbReference>
<evidence type="ECO:0000256" key="1">
    <source>
        <dbReference type="ARBA" id="ARBA00022679"/>
    </source>
</evidence>
<dbReference type="Proteomes" id="UP000654257">
    <property type="component" value="Unassembled WGS sequence"/>
</dbReference>
<gene>
    <name evidence="3" type="ORF">GCM10007304_39400</name>
</gene>
<protein>
    <submittedName>
        <fullName evidence="3">Transferase</fullName>
    </submittedName>
</protein>
<comment type="caution">
    <text evidence="3">The sequence shown here is derived from an EMBL/GenBank/DDBJ whole genome shotgun (WGS) entry which is preliminary data.</text>
</comment>
<evidence type="ECO:0000256" key="2">
    <source>
        <dbReference type="ARBA" id="ARBA00022737"/>
    </source>
</evidence>
<dbReference type="InterPro" id="IPR011004">
    <property type="entry name" value="Trimer_LpxA-like_sf"/>
</dbReference>
<evidence type="ECO:0000313" key="3">
    <source>
        <dbReference type="EMBL" id="GGG21705.1"/>
    </source>
</evidence>
<proteinExistence type="predicted"/>
<reference evidence="3" key="2">
    <citation type="submission" date="2020-09" db="EMBL/GenBank/DDBJ databases">
        <authorList>
            <person name="Sun Q."/>
            <person name="Sedlacek I."/>
        </authorList>
    </citation>
    <scope>NUCLEOTIDE SEQUENCE</scope>
    <source>
        <strain evidence="3">CCM 7905</strain>
    </source>
</reference>
<dbReference type="Pfam" id="PF00132">
    <property type="entry name" value="Hexapep"/>
    <property type="match status" value="1"/>
</dbReference>
<dbReference type="AlphaFoldDB" id="A0A917G4P5"/>
<keyword evidence="2" id="KW-0677">Repeat</keyword>
<dbReference type="RefSeq" id="WP_188546583.1">
    <property type="nucleotide sequence ID" value="NZ_BMCU01000004.1"/>
</dbReference>
<dbReference type="GO" id="GO:0016740">
    <property type="term" value="F:transferase activity"/>
    <property type="evidence" value="ECO:0007669"/>
    <property type="project" value="UniProtKB-KW"/>
</dbReference>
<sequence length="161" mass="16891">MGSFRRFWLNTVASNSIWTTRQRSVLYRLGGIECRAVAMYPGLAVYGDAKVTLGRECVINAGCTFDATGPITMAPGSGLAYNCSVLTSTHELGPSEKRYGPVVVGRVDIGRGVWVGANVTIFPNVTIGAGSVIGAGSLVTKDVPPNSLVMGVPGKVVRTLD</sequence>
<dbReference type="InterPro" id="IPR018357">
    <property type="entry name" value="Hexapep_transf_CS"/>
</dbReference>
<dbReference type="InterPro" id="IPR051159">
    <property type="entry name" value="Hexapeptide_acetyltransf"/>
</dbReference>
<dbReference type="SUPFAM" id="SSF51161">
    <property type="entry name" value="Trimeric LpxA-like enzymes"/>
    <property type="match status" value="1"/>
</dbReference>
<keyword evidence="4" id="KW-1185">Reference proteome</keyword>